<organism evidence="1 2">
    <name type="scientific">Patiriisocius marinus</name>
    <dbReference type="NCBI Taxonomy" id="1397112"/>
    <lineage>
        <taxon>Bacteria</taxon>
        <taxon>Pseudomonadati</taxon>
        <taxon>Bacteroidota</taxon>
        <taxon>Flavobacteriia</taxon>
        <taxon>Flavobacteriales</taxon>
        <taxon>Flavobacteriaceae</taxon>
        <taxon>Patiriisocius</taxon>
    </lineage>
</organism>
<accession>A0A5J4IVP2</accession>
<dbReference type="EMBL" id="BKCG01000002">
    <property type="protein sequence ID" value="GER58954.1"/>
    <property type="molecule type" value="Genomic_DNA"/>
</dbReference>
<evidence type="ECO:0000313" key="1">
    <source>
        <dbReference type="EMBL" id="GER58954.1"/>
    </source>
</evidence>
<dbReference type="Proteomes" id="UP000326509">
    <property type="component" value="Unassembled WGS sequence"/>
</dbReference>
<dbReference type="SUPFAM" id="SSF50939">
    <property type="entry name" value="Sialidases"/>
    <property type="match status" value="1"/>
</dbReference>
<dbReference type="AlphaFoldDB" id="A0A5J4IVP2"/>
<proteinExistence type="predicted"/>
<keyword evidence="2" id="KW-1185">Reference proteome</keyword>
<reference evidence="1 2" key="1">
    <citation type="submission" date="2019-08" db="EMBL/GenBank/DDBJ databases">
        <title>Draft genome sequence of Ulvibacter marinus type strain NBRC 109484.</title>
        <authorList>
            <person name="Kawano K."/>
            <person name="Ushijima N."/>
            <person name="Kihara M."/>
            <person name="Itoh H."/>
        </authorList>
    </citation>
    <scope>NUCLEOTIDE SEQUENCE [LARGE SCALE GENOMIC DNA]</scope>
    <source>
        <strain evidence="1 2">NBRC 109484</strain>
    </source>
</reference>
<name>A0A5J4IVP2_9FLAO</name>
<comment type="caution">
    <text evidence="1">The sequence shown here is derived from an EMBL/GenBank/DDBJ whole genome shotgun (WGS) entry which is preliminary data.</text>
</comment>
<evidence type="ECO:0000313" key="2">
    <source>
        <dbReference type="Proteomes" id="UP000326509"/>
    </source>
</evidence>
<protein>
    <submittedName>
        <fullName evidence="1">Uncharacterized protein</fullName>
    </submittedName>
</protein>
<dbReference type="Gene3D" id="2.120.10.10">
    <property type="match status" value="1"/>
</dbReference>
<gene>
    <name evidence="1" type="ORF">ULMA_10620</name>
</gene>
<dbReference type="InterPro" id="IPR036278">
    <property type="entry name" value="Sialidase_sf"/>
</dbReference>
<sequence length="406" mass="44977">MIASVSCKEKQTEISTNAVNDIVQVVYPLVNPIKENSATPRLFSSDSKLFMSWVFKMEEVAHLEFAAFDGKMWNSPFIVSKGKDWFNNWADFPTITESNKNILTTYLQKSAADTYTYDIKVNVYDDSLKKWKKNILLHTDGTKSEHGFVSTSSDEKGGFFVSWLDGRNTAGGGHHNEGHSTDGAMTLRTAHISAKGIISNEHEVDSRVCDCCGTSMATLSSGPVVVYRDRSEDEIRDISISRNINGVWTQPQSIYKDNWKISGCPVNGPTVSAFEESLAVAWFTGVNEKNKVQLIFSEDGGETFGLPIRIDTNLTLGRVDVVMLSKNEAVVSWMEQVDDETLIQLMKVNSNGSKGEVITLSNTSAERASGFPQIELFENKIFAAMTITSKDKPSTIKTVSVNIEDL</sequence>